<dbReference type="Proteomes" id="UP000539642">
    <property type="component" value="Unassembled WGS sequence"/>
</dbReference>
<gene>
    <name evidence="2" type="ORF">HNQ81_003085</name>
</gene>
<evidence type="ECO:0000313" key="2">
    <source>
        <dbReference type="EMBL" id="MBB5349333.1"/>
    </source>
</evidence>
<feature type="signal peptide" evidence="1">
    <location>
        <begin position="1"/>
        <end position="19"/>
    </location>
</feature>
<sequence>MRKIIICIFVLLMVGIAHAEQQRVEVPIGDSPSLGPADAPVTVIEFIDFQ</sequence>
<comment type="caution">
    <text evidence="2">The sequence shown here is derived from an EMBL/GenBank/DDBJ whole genome shotgun (WGS) entry which is preliminary data.</text>
</comment>
<dbReference type="RefSeq" id="WP_183352136.1">
    <property type="nucleotide sequence ID" value="NZ_JACHEO010000023.1"/>
</dbReference>
<evidence type="ECO:0000256" key="1">
    <source>
        <dbReference type="SAM" id="SignalP"/>
    </source>
</evidence>
<dbReference type="Gene3D" id="3.40.30.10">
    <property type="entry name" value="Glutaredoxin"/>
    <property type="match status" value="1"/>
</dbReference>
<accession>A0A840UWN4</accession>
<dbReference type="AlphaFoldDB" id="A0A840UWN4"/>
<reference evidence="2 3" key="1">
    <citation type="submission" date="2020-08" db="EMBL/GenBank/DDBJ databases">
        <title>Genomic Encyclopedia of Type Strains, Phase IV (KMG-IV): sequencing the most valuable type-strain genomes for metagenomic binning, comparative biology and taxonomic classification.</title>
        <authorList>
            <person name="Goeker M."/>
        </authorList>
    </citation>
    <scope>NUCLEOTIDE SEQUENCE [LARGE SCALE GENOMIC DNA]</scope>
    <source>
        <strain evidence="2 3">DSM 28570</strain>
    </source>
</reference>
<feature type="chain" id="PRO_5032390987" evidence="1">
    <location>
        <begin position="20"/>
        <end position="50"/>
    </location>
</feature>
<evidence type="ECO:0000313" key="3">
    <source>
        <dbReference type="Proteomes" id="UP000539642"/>
    </source>
</evidence>
<keyword evidence="1" id="KW-0732">Signal</keyword>
<proteinExistence type="predicted"/>
<protein>
    <submittedName>
        <fullName evidence="2">Uncharacterized protein</fullName>
    </submittedName>
</protein>
<keyword evidence="3" id="KW-1185">Reference proteome</keyword>
<organism evidence="2 3">
    <name type="scientific">Desulfoprunum benzoelyticum</name>
    <dbReference type="NCBI Taxonomy" id="1506996"/>
    <lineage>
        <taxon>Bacteria</taxon>
        <taxon>Pseudomonadati</taxon>
        <taxon>Thermodesulfobacteriota</taxon>
        <taxon>Desulfobulbia</taxon>
        <taxon>Desulfobulbales</taxon>
        <taxon>Desulfobulbaceae</taxon>
        <taxon>Desulfoprunum</taxon>
    </lineage>
</organism>
<dbReference type="EMBL" id="JACHEO010000023">
    <property type="protein sequence ID" value="MBB5349333.1"/>
    <property type="molecule type" value="Genomic_DNA"/>
</dbReference>
<name>A0A840UWN4_9BACT</name>